<feature type="signal peptide" evidence="5">
    <location>
        <begin position="1"/>
        <end position="21"/>
    </location>
</feature>
<dbReference type="GO" id="GO:0016020">
    <property type="term" value="C:membrane"/>
    <property type="evidence" value="ECO:0007669"/>
    <property type="project" value="InterPro"/>
</dbReference>
<gene>
    <name evidence="8" type="ORF">GKC30_12980</name>
</gene>
<keyword evidence="3 5" id="KW-0732">Signal</keyword>
<evidence type="ECO:0000313" key="9">
    <source>
        <dbReference type="Proteomes" id="UP000461162"/>
    </source>
</evidence>
<name>A0A7K1KRQ0_9BACT</name>
<dbReference type="RefSeq" id="WP_155935390.1">
    <property type="nucleotide sequence ID" value="NZ_WODC01000009.1"/>
</dbReference>
<organism evidence="8 9">
    <name type="scientific">Pseudodesulfovibrio alkaliphilus</name>
    <dbReference type="NCBI Taxonomy" id="2661613"/>
    <lineage>
        <taxon>Bacteria</taxon>
        <taxon>Pseudomonadati</taxon>
        <taxon>Thermodesulfobacteriota</taxon>
        <taxon>Desulfovibrionia</taxon>
        <taxon>Desulfovibrionales</taxon>
        <taxon>Desulfovibrionaceae</taxon>
    </lineage>
</organism>
<keyword evidence="9" id="KW-1185">Reference proteome</keyword>
<comment type="similarity">
    <text evidence="2 4">Belongs to the bacterial solute-binding protein 3 family.</text>
</comment>
<dbReference type="CDD" id="cd13713">
    <property type="entry name" value="PBP2_Cystine_like_1"/>
    <property type="match status" value="1"/>
</dbReference>
<dbReference type="InterPro" id="IPR018313">
    <property type="entry name" value="SBP_3_CS"/>
</dbReference>
<evidence type="ECO:0000313" key="8">
    <source>
        <dbReference type="EMBL" id="MUM78551.1"/>
    </source>
</evidence>
<dbReference type="Pfam" id="PF00497">
    <property type="entry name" value="SBP_bac_3"/>
    <property type="match status" value="1"/>
</dbReference>
<reference evidence="8 9" key="1">
    <citation type="submission" date="2019-11" db="EMBL/GenBank/DDBJ databases">
        <title>Pseudodesulfovibrio alkaliphilus, sp. nov., an alkaliphilic sulfate-reducing bacteria from mud volcano of Taman peninsula, Russia.</title>
        <authorList>
            <person name="Frolova A."/>
            <person name="Merkel A.Y."/>
            <person name="Slobodkin A.I."/>
        </authorList>
    </citation>
    <scope>NUCLEOTIDE SEQUENCE [LARGE SCALE GENOMIC DNA]</scope>
    <source>
        <strain evidence="8 9">F-1</strain>
    </source>
</reference>
<feature type="domain" description="Ionotropic glutamate receptor C-terminal" evidence="7">
    <location>
        <begin position="39"/>
        <end position="256"/>
    </location>
</feature>
<dbReference type="EMBL" id="WODC01000009">
    <property type="protein sequence ID" value="MUM78551.1"/>
    <property type="molecule type" value="Genomic_DNA"/>
</dbReference>
<evidence type="ECO:0000256" key="3">
    <source>
        <dbReference type="ARBA" id="ARBA00022729"/>
    </source>
</evidence>
<evidence type="ECO:0000256" key="4">
    <source>
        <dbReference type="RuleBase" id="RU003744"/>
    </source>
</evidence>
<feature type="chain" id="PRO_5029494426" evidence="5">
    <location>
        <begin position="22"/>
        <end position="261"/>
    </location>
</feature>
<comment type="caution">
    <text evidence="8">The sequence shown here is derived from an EMBL/GenBank/DDBJ whole genome shotgun (WGS) entry which is preliminary data.</text>
</comment>
<feature type="domain" description="Solute-binding protein family 3/N-terminal" evidence="6">
    <location>
        <begin position="39"/>
        <end position="257"/>
    </location>
</feature>
<dbReference type="SMART" id="SM00062">
    <property type="entry name" value="PBPb"/>
    <property type="match status" value="1"/>
</dbReference>
<evidence type="ECO:0000259" key="6">
    <source>
        <dbReference type="SMART" id="SM00062"/>
    </source>
</evidence>
<sequence length="261" mass="28059">MKIIVRMLAVAAAALFLLGLAACSDKEADSLERVRKAGEISFAMSGGYPPFNFYSENNELVGFDVDVAREVASRLGVALKPVTTEWSGIIEGLRSGVYDGILGSMAVTEERLKVVNFSIPYYYSGAQLMVKKDAPFSLPDDLRGKIVGVVTGTTFADDAARLGVGEVKLYKDDTQTLTELSSGVVDGVITDRVVGVNAMNSERFDIVPLGAPLRSEDIAVAFNKSDATLLDAVNQILTDMHEDGTLARLSVRWLNADITAK</sequence>
<dbReference type="Proteomes" id="UP000461162">
    <property type="component" value="Unassembled WGS sequence"/>
</dbReference>
<comment type="subcellular location">
    <subcellularLocation>
        <location evidence="1">Cell envelope</location>
    </subcellularLocation>
</comment>
<evidence type="ECO:0000259" key="7">
    <source>
        <dbReference type="SMART" id="SM00079"/>
    </source>
</evidence>
<proteinExistence type="inferred from homology"/>
<evidence type="ECO:0000256" key="2">
    <source>
        <dbReference type="ARBA" id="ARBA00010333"/>
    </source>
</evidence>
<evidence type="ECO:0000256" key="5">
    <source>
        <dbReference type="SAM" id="SignalP"/>
    </source>
</evidence>
<accession>A0A7K1KRQ0</accession>
<dbReference type="InterPro" id="IPR001320">
    <property type="entry name" value="Iontro_rcpt_C"/>
</dbReference>
<dbReference type="PROSITE" id="PS51257">
    <property type="entry name" value="PROKAR_LIPOPROTEIN"/>
    <property type="match status" value="1"/>
</dbReference>
<dbReference type="InterPro" id="IPR001638">
    <property type="entry name" value="Solute-binding_3/MltF_N"/>
</dbReference>
<dbReference type="SUPFAM" id="SSF53850">
    <property type="entry name" value="Periplasmic binding protein-like II"/>
    <property type="match status" value="1"/>
</dbReference>
<dbReference type="SMART" id="SM00079">
    <property type="entry name" value="PBPe"/>
    <property type="match status" value="1"/>
</dbReference>
<protein>
    <submittedName>
        <fullName evidence="8">Transporter substrate-binding domain-containing protein</fullName>
    </submittedName>
</protein>
<dbReference type="GO" id="GO:0030313">
    <property type="term" value="C:cell envelope"/>
    <property type="evidence" value="ECO:0007669"/>
    <property type="project" value="UniProtKB-SubCell"/>
</dbReference>
<dbReference type="PANTHER" id="PTHR35936:SF19">
    <property type="entry name" value="AMINO-ACID-BINDING PROTEIN YXEM-RELATED"/>
    <property type="match status" value="1"/>
</dbReference>
<dbReference type="GO" id="GO:0015276">
    <property type="term" value="F:ligand-gated monoatomic ion channel activity"/>
    <property type="evidence" value="ECO:0007669"/>
    <property type="project" value="InterPro"/>
</dbReference>
<evidence type="ECO:0000256" key="1">
    <source>
        <dbReference type="ARBA" id="ARBA00004196"/>
    </source>
</evidence>
<dbReference type="PROSITE" id="PS01039">
    <property type="entry name" value="SBP_BACTERIAL_3"/>
    <property type="match status" value="1"/>
</dbReference>
<dbReference type="AlphaFoldDB" id="A0A7K1KRQ0"/>
<dbReference type="PANTHER" id="PTHR35936">
    <property type="entry name" value="MEMBRANE-BOUND LYTIC MUREIN TRANSGLYCOSYLASE F"/>
    <property type="match status" value="1"/>
</dbReference>
<dbReference type="Gene3D" id="3.40.190.10">
    <property type="entry name" value="Periplasmic binding protein-like II"/>
    <property type="match status" value="2"/>
</dbReference>